<evidence type="ECO:0000313" key="2">
    <source>
        <dbReference type="EMBL" id="OJH37848.1"/>
    </source>
</evidence>
<comment type="caution">
    <text evidence="2">The sequence shown here is derived from an EMBL/GenBank/DDBJ whole genome shotgun (WGS) entry which is preliminary data.</text>
</comment>
<gene>
    <name evidence="2" type="ORF">BON30_27135</name>
</gene>
<organism evidence="2 3">
    <name type="scientific">Cystobacter ferrugineus</name>
    <dbReference type="NCBI Taxonomy" id="83449"/>
    <lineage>
        <taxon>Bacteria</taxon>
        <taxon>Pseudomonadati</taxon>
        <taxon>Myxococcota</taxon>
        <taxon>Myxococcia</taxon>
        <taxon>Myxococcales</taxon>
        <taxon>Cystobacterineae</taxon>
        <taxon>Archangiaceae</taxon>
        <taxon>Cystobacter</taxon>
    </lineage>
</organism>
<feature type="compositionally biased region" description="Basic residues" evidence="1">
    <location>
        <begin position="192"/>
        <end position="210"/>
    </location>
</feature>
<protein>
    <submittedName>
        <fullName evidence="2">Uncharacterized protein</fullName>
    </submittedName>
</protein>
<dbReference type="Proteomes" id="UP000182229">
    <property type="component" value="Unassembled WGS sequence"/>
</dbReference>
<feature type="region of interest" description="Disordered" evidence="1">
    <location>
        <begin position="191"/>
        <end position="210"/>
    </location>
</feature>
<reference evidence="3" key="1">
    <citation type="submission" date="2016-11" db="EMBL/GenBank/DDBJ databases">
        <authorList>
            <person name="Shukria A."/>
            <person name="Stevens D.C."/>
        </authorList>
    </citation>
    <scope>NUCLEOTIDE SEQUENCE [LARGE SCALE GENOMIC DNA]</scope>
    <source>
        <strain evidence="3">Cbfe23</strain>
    </source>
</reference>
<evidence type="ECO:0000256" key="1">
    <source>
        <dbReference type="SAM" id="MobiDB-lite"/>
    </source>
</evidence>
<dbReference type="EMBL" id="MPIN01000007">
    <property type="protein sequence ID" value="OJH37848.1"/>
    <property type="molecule type" value="Genomic_DNA"/>
</dbReference>
<evidence type="ECO:0000313" key="3">
    <source>
        <dbReference type="Proteomes" id="UP000182229"/>
    </source>
</evidence>
<proteinExistence type="predicted"/>
<reference evidence="2 3" key="2">
    <citation type="submission" date="2016-12" db="EMBL/GenBank/DDBJ databases">
        <title>Draft Genome Sequence of Cystobacter ferrugineus Strain Cbfe23.</title>
        <authorList>
            <person name="Akbar S."/>
            <person name="Dowd S.E."/>
            <person name="Stevens D.C."/>
        </authorList>
    </citation>
    <scope>NUCLEOTIDE SEQUENCE [LARGE SCALE GENOMIC DNA]</scope>
    <source>
        <strain evidence="2 3">Cbfe23</strain>
    </source>
</reference>
<sequence length="210" mass="23884">MRRVCVLYEDQRGPTRGFGLHELVKACVRDALKDSPRREVDGALDDCRPMKGMPKLLKACRQDIDLIADDGRSVIAVFDNDEIRGDLKLPRNASDELVVQRIREGGKHSDRLFVVLLKQNMESVIQAVRQCDGSIDPKRLDSALKKSLLDRDAILNGLTVELKRPIRDCIQEKMPSFRALVELLCREISPRSKTRRRSGPSGRRSRPKTR</sequence>
<accession>A0A1L9B6G2</accession>
<dbReference type="AlphaFoldDB" id="A0A1L9B6G2"/>
<name>A0A1L9B6G2_9BACT</name>
<dbReference type="STRING" id="83449.BON30_27135"/>
<keyword evidence="3" id="KW-1185">Reference proteome</keyword>